<reference evidence="1 2" key="1">
    <citation type="submission" date="2023-07" db="EMBL/GenBank/DDBJ databases">
        <title>Genomic Encyclopedia of Type Strains, Phase IV (KMG-IV): sequencing the most valuable type-strain genomes for metagenomic binning, comparative biology and taxonomic classification.</title>
        <authorList>
            <person name="Goeker M."/>
        </authorList>
    </citation>
    <scope>NUCLEOTIDE SEQUENCE [LARGE SCALE GENOMIC DNA]</scope>
    <source>
        <strain evidence="1 2">DSM 9768</strain>
    </source>
</reference>
<sequence>MNHVQKALKVTEEYLFNFSDVEKGDNVWGTVNDIEVDDLACLFQHLVIEGVVPHTLNLHYTQSNNEYSYEDMSSRVIVFDGLDVVTVMYFDELIVENNGHYRGLSKEGMTKLINQIFEIKSDFEEKSSEYPVFKQGEEIEIKVAGQGDPIKVEFDGWQQKPDRPNGAFLLAVHDGVKRAINDLFIRSLNGQPFEPLEQ</sequence>
<evidence type="ECO:0000313" key="2">
    <source>
        <dbReference type="Proteomes" id="UP001230005"/>
    </source>
</evidence>
<dbReference type="EMBL" id="JAUSUG010000011">
    <property type="protein sequence ID" value="MDQ0255570.1"/>
    <property type="molecule type" value="Genomic_DNA"/>
</dbReference>
<dbReference type="RefSeq" id="WP_307326543.1">
    <property type="nucleotide sequence ID" value="NZ_JAUSUG010000011.1"/>
</dbReference>
<comment type="caution">
    <text evidence="1">The sequence shown here is derived from an EMBL/GenBank/DDBJ whole genome shotgun (WGS) entry which is preliminary data.</text>
</comment>
<evidence type="ECO:0000313" key="1">
    <source>
        <dbReference type="EMBL" id="MDQ0255570.1"/>
    </source>
</evidence>
<keyword evidence="2" id="KW-1185">Reference proteome</keyword>
<protein>
    <submittedName>
        <fullName evidence="1">Uncharacterized protein</fullName>
    </submittedName>
</protein>
<organism evidence="1 2">
    <name type="scientific">Evansella vedderi</name>
    <dbReference type="NCBI Taxonomy" id="38282"/>
    <lineage>
        <taxon>Bacteria</taxon>
        <taxon>Bacillati</taxon>
        <taxon>Bacillota</taxon>
        <taxon>Bacilli</taxon>
        <taxon>Bacillales</taxon>
        <taxon>Bacillaceae</taxon>
        <taxon>Evansella</taxon>
    </lineage>
</organism>
<accession>A0ABT9ZWH0</accession>
<dbReference type="Proteomes" id="UP001230005">
    <property type="component" value="Unassembled WGS sequence"/>
</dbReference>
<proteinExistence type="predicted"/>
<name>A0ABT9ZWH0_9BACI</name>
<gene>
    <name evidence="1" type="ORF">J2S74_002952</name>
</gene>